<dbReference type="OrthoDB" id="9810250at2"/>
<dbReference type="InterPro" id="IPR050624">
    <property type="entry name" value="HTH-type_Tx_Regulator"/>
</dbReference>
<evidence type="ECO:0000259" key="3">
    <source>
        <dbReference type="PROSITE" id="PS50977"/>
    </source>
</evidence>
<organism evidence="4 5">
    <name type="scientific">Lactobacillus gallinarum DSM 10532 = JCM 2011</name>
    <dbReference type="NCBI Taxonomy" id="1423748"/>
    <lineage>
        <taxon>Bacteria</taxon>
        <taxon>Bacillati</taxon>
        <taxon>Bacillota</taxon>
        <taxon>Bacilli</taxon>
        <taxon>Lactobacillales</taxon>
        <taxon>Lactobacillaceae</taxon>
        <taxon>Lactobacillus</taxon>
    </lineage>
</organism>
<dbReference type="InterPro" id="IPR009057">
    <property type="entry name" value="Homeodomain-like_sf"/>
</dbReference>
<dbReference type="PANTHER" id="PTHR43479">
    <property type="entry name" value="ACREF/ENVCD OPERON REPRESSOR-RELATED"/>
    <property type="match status" value="1"/>
</dbReference>
<accession>A0A0R1NHK9</accession>
<dbReference type="AlphaFoldDB" id="A0A0R1NHK9"/>
<dbReference type="RefSeq" id="WP_082603685.1">
    <property type="nucleotide sequence ID" value="NZ_AZEL01000078.1"/>
</dbReference>
<dbReference type="PANTHER" id="PTHR43479:SF7">
    <property type="entry name" value="TETR-FAMILY TRANSCRIPTIONAL REGULATOR"/>
    <property type="match status" value="1"/>
</dbReference>
<proteinExistence type="predicted"/>
<dbReference type="SUPFAM" id="SSF46689">
    <property type="entry name" value="Homeodomain-like"/>
    <property type="match status" value="1"/>
</dbReference>
<dbReference type="Pfam" id="PF00440">
    <property type="entry name" value="TetR_N"/>
    <property type="match status" value="1"/>
</dbReference>
<keyword evidence="1 2" id="KW-0238">DNA-binding</keyword>
<dbReference type="PATRIC" id="fig|1423748.3.peg.372"/>
<feature type="DNA-binding region" description="H-T-H motif" evidence="2">
    <location>
        <begin position="37"/>
        <end position="56"/>
    </location>
</feature>
<dbReference type="Proteomes" id="UP000051311">
    <property type="component" value="Unassembled WGS sequence"/>
</dbReference>
<evidence type="ECO:0000256" key="2">
    <source>
        <dbReference type="PROSITE-ProRule" id="PRU00335"/>
    </source>
</evidence>
<dbReference type="InterPro" id="IPR001647">
    <property type="entry name" value="HTH_TetR"/>
</dbReference>
<evidence type="ECO:0000313" key="4">
    <source>
        <dbReference type="EMBL" id="KRL19998.1"/>
    </source>
</evidence>
<gene>
    <name evidence="4" type="ORF">FC37_GL000351</name>
</gene>
<dbReference type="EMBL" id="AZEL01000078">
    <property type="protein sequence ID" value="KRL19998.1"/>
    <property type="molecule type" value="Genomic_DNA"/>
</dbReference>
<name>A0A0R1NHK9_9LACO</name>
<dbReference type="PROSITE" id="PS50977">
    <property type="entry name" value="HTH_TETR_2"/>
    <property type="match status" value="1"/>
</dbReference>
<dbReference type="GO" id="GO:0003677">
    <property type="term" value="F:DNA binding"/>
    <property type="evidence" value="ECO:0007669"/>
    <property type="project" value="UniProtKB-UniRule"/>
</dbReference>
<protein>
    <submittedName>
        <fullName evidence="4">Transcriptional regulator</fullName>
    </submittedName>
</protein>
<dbReference type="STRING" id="1423748.FC37_GL000351"/>
<feature type="domain" description="HTH tetR-type" evidence="3">
    <location>
        <begin position="14"/>
        <end position="74"/>
    </location>
</feature>
<reference evidence="4 5" key="1">
    <citation type="journal article" date="2015" name="Genome Announc.">
        <title>Expanding the biotechnology potential of lactobacilli through comparative genomics of 213 strains and associated genera.</title>
        <authorList>
            <person name="Sun Z."/>
            <person name="Harris H.M."/>
            <person name="McCann A."/>
            <person name="Guo C."/>
            <person name="Argimon S."/>
            <person name="Zhang W."/>
            <person name="Yang X."/>
            <person name="Jeffery I.B."/>
            <person name="Cooney J.C."/>
            <person name="Kagawa T.F."/>
            <person name="Liu W."/>
            <person name="Song Y."/>
            <person name="Salvetti E."/>
            <person name="Wrobel A."/>
            <person name="Rasinkangas P."/>
            <person name="Parkhill J."/>
            <person name="Rea M.C."/>
            <person name="O'Sullivan O."/>
            <person name="Ritari J."/>
            <person name="Douillard F.P."/>
            <person name="Paul Ross R."/>
            <person name="Yang R."/>
            <person name="Briner A.E."/>
            <person name="Felis G.E."/>
            <person name="de Vos W.M."/>
            <person name="Barrangou R."/>
            <person name="Klaenhammer T.R."/>
            <person name="Caufield P.W."/>
            <person name="Cui Y."/>
            <person name="Zhang H."/>
            <person name="O'Toole P.W."/>
        </authorList>
    </citation>
    <scope>NUCLEOTIDE SEQUENCE [LARGE SCALE GENOMIC DNA]</scope>
    <source>
        <strain evidence="4 5">DSM 10532</strain>
    </source>
</reference>
<evidence type="ECO:0000313" key="5">
    <source>
        <dbReference type="Proteomes" id="UP000051311"/>
    </source>
</evidence>
<dbReference type="Gene3D" id="1.10.357.10">
    <property type="entry name" value="Tetracycline Repressor, domain 2"/>
    <property type="match status" value="1"/>
</dbReference>
<comment type="caution">
    <text evidence="4">The sequence shown here is derived from an EMBL/GenBank/DDBJ whole genome shotgun (WGS) entry which is preliminary data.</text>
</comment>
<dbReference type="eggNOG" id="COG1309">
    <property type="taxonomic scope" value="Bacteria"/>
</dbReference>
<sequence>MVEIKRRKTDRRTLYTIRVIKDTFIKLVKEKSYSKVTITQICREADITRSTFYLHFTSITDVLNAVLNDVLFLVQESATGLDTEDHYSFDYLNKNESLVPACQRIGDSDKYQSLLMDPDLSEYILGRIVAHERGKVLPLIIKKTGLSKEDAETLFTYIIHGSFAVNRANHFQKNEKWAHGVQMLNRFTKAGYEKLAKND</sequence>
<evidence type="ECO:0000256" key="1">
    <source>
        <dbReference type="ARBA" id="ARBA00023125"/>
    </source>
</evidence>